<reference evidence="2 3" key="1">
    <citation type="journal article" date="2019" name="Anaerobe">
        <title>Brachyspira catarrhinii sp. nov., an anaerobic intestinal spirochaete isolated from vervet monkeys may have been misidentified as Brachyspira aalborgi in previous studies.</title>
        <authorList>
            <person name="Phillips N.D."/>
            <person name="La T."/>
            <person name="Hampson D.J."/>
        </authorList>
    </citation>
    <scope>NUCLEOTIDE SEQUENCE [LARGE SCALE GENOMIC DNA]</scope>
    <source>
        <strain evidence="2 3">Z12</strain>
    </source>
</reference>
<organism evidence="2 3">
    <name type="scientific">Brachyspira catarrhinii</name>
    <dbReference type="NCBI Taxonomy" id="2528966"/>
    <lineage>
        <taxon>Bacteria</taxon>
        <taxon>Pseudomonadati</taxon>
        <taxon>Spirochaetota</taxon>
        <taxon>Spirochaetia</taxon>
        <taxon>Brachyspirales</taxon>
        <taxon>Brachyspiraceae</taxon>
        <taxon>Brachyspira</taxon>
    </lineage>
</organism>
<dbReference type="InterPro" id="IPR029058">
    <property type="entry name" value="AB_hydrolase_fold"/>
</dbReference>
<accession>A0ABY2TQS1</accession>
<proteinExistence type="predicted"/>
<feature type="domain" description="Dienelactone hydrolase" evidence="1">
    <location>
        <begin position="56"/>
        <end position="169"/>
    </location>
</feature>
<evidence type="ECO:0000313" key="2">
    <source>
        <dbReference type="EMBL" id="TKZ35208.1"/>
    </source>
</evidence>
<dbReference type="InterPro" id="IPR002925">
    <property type="entry name" value="Dienelactn_hydro"/>
</dbReference>
<keyword evidence="2" id="KW-0378">Hydrolase</keyword>
<sequence>MNTIANPSEEARRNASKNQFGLVYKGAITENKNGEVNMHPVSYKIRENKIVANIYTPANFDSNKKYPAIVVAHPNGGVKEQVAGLYAQRLAELGYITIAFDAAYQGGSEGLPRNIDIPANRVEDIRAAADFLSTFNGADVDKLGVLGICGGGGYTIKAAQSDKRFKAVATLSMFDSGLVRRNGFLDSQIDTIQERLKEASDSRQKEVLTGEVNYTSSAPSKLSEEELSKISTDLYREGMIYYGDTHAHPNSTFAYTTSSLLDLMSFDATNNVELINQPLLMIVGDNADTKYMSERVFERASGTQNKELYELKNATHIQTYFREDLVDEAVKKLEEFYKNNL</sequence>
<name>A0ABY2TQS1_9SPIR</name>
<dbReference type="Gene3D" id="1.10.10.800">
    <property type="match status" value="1"/>
</dbReference>
<dbReference type="InterPro" id="IPR051411">
    <property type="entry name" value="Polyketide_trans_af380"/>
</dbReference>
<dbReference type="GO" id="GO:0016787">
    <property type="term" value="F:hydrolase activity"/>
    <property type="evidence" value="ECO:0007669"/>
    <property type="project" value="UniProtKB-KW"/>
</dbReference>
<evidence type="ECO:0000259" key="1">
    <source>
        <dbReference type="Pfam" id="PF01738"/>
    </source>
</evidence>
<evidence type="ECO:0000313" key="3">
    <source>
        <dbReference type="Proteomes" id="UP000310168"/>
    </source>
</evidence>
<gene>
    <name evidence="2" type="ORF">EZH24_06485</name>
</gene>
<dbReference type="PANTHER" id="PTHR47751:SF1">
    <property type="entry name" value="SUPERFAMILY HYDROLASE, PUTATIVE (AFU_ORTHOLOGUE AFUA_2G16580)-RELATED"/>
    <property type="match status" value="1"/>
</dbReference>
<dbReference type="Pfam" id="PF01738">
    <property type="entry name" value="DLH"/>
    <property type="match status" value="1"/>
</dbReference>
<dbReference type="Gene3D" id="3.40.50.1820">
    <property type="entry name" value="alpha/beta hydrolase"/>
    <property type="match status" value="1"/>
</dbReference>
<keyword evidence="3" id="KW-1185">Reference proteome</keyword>
<dbReference type="Proteomes" id="UP000310168">
    <property type="component" value="Unassembled WGS sequence"/>
</dbReference>
<protein>
    <submittedName>
        <fullName evidence="2">Alpha/beta hydrolase</fullName>
    </submittedName>
</protein>
<dbReference type="PANTHER" id="PTHR47751">
    <property type="entry name" value="SUPERFAMILY HYDROLASE, PUTATIVE (AFU_ORTHOLOGUE AFUA_2G16580)-RELATED"/>
    <property type="match status" value="1"/>
</dbReference>
<comment type="caution">
    <text evidence="2">The sequence shown here is derived from an EMBL/GenBank/DDBJ whole genome shotgun (WGS) entry which is preliminary data.</text>
</comment>
<dbReference type="EMBL" id="SJDU01000140">
    <property type="protein sequence ID" value="TKZ35208.1"/>
    <property type="molecule type" value="Genomic_DNA"/>
</dbReference>
<dbReference type="SUPFAM" id="SSF53474">
    <property type="entry name" value="alpha/beta-Hydrolases"/>
    <property type="match status" value="1"/>
</dbReference>